<accession>A0A9P5MZV4</accession>
<comment type="similarity">
    <text evidence="1">Belongs to the TCP11 family.</text>
</comment>
<name>A0A9P5MZV4_9AGAM</name>
<evidence type="ECO:0000256" key="2">
    <source>
        <dbReference type="SAM" id="MobiDB-lite"/>
    </source>
</evidence>
<reference evidence="3" key="1">
    <citation type="submission" date="2019-10" db="EMBL/GenBank/DDBJ databases">
        <authorList>
            <consortium name="DOE Joint Genome Institute"/>
            <person name="Kuo A."/>
            <person name="Miyauchi S."/>
            <person name="Kiss E."/>
            <person name="Drula E."/>
            <person name="Kohler A."/>
            <person name="Sanchez-Garcia M."/>
            <person name="Andreopoulos B."/>
            <person name="Barry K.W."/>
            <person name="Bonito G."/>
            <person name="Buee M."/>
            <person name="Carver A."/>
            <person name="Chen C."/>
            <person name="Cichocki N."/>
            <person name="Clum A."/>
            <person name="Culley D."/>
            <person name="Crous P.W."/>
            <person name="Fauchery L."/>
            <person name="Girlanda M."/>
            <person name="Hayes R."/>
            <person name="Keri Z."/>
            <person name="LaButti K."/>
            <person name="Lipzen A."/>
            <person name="Lombard V."/>
            <person name="Magnuson J."/>
            <person name="Maillard F."/>
            <person name="Morin E."/>
            <person name="Murat C."/>
            <person name="Nolan M."/>
            <person name="Ohm R."/>
            <person name="Pangilinan J."/>
            <person name="Pereira M."/>
            <person name="Perotto S."/>
            <person name="Peter M."/>
            <person name="Riley R."/>
            <person name="Sitrit Y."/>
            <person name="Stielow B."/>
            <person name="Szollosi G."/>
            <person name="Zifcakova L."/>
            <person name="Stursova M."/>
            <person name="Spatafora J.W."/>
            <person name="Tedersoo L."/>
            <person name="Vaario L.-M."/>
            <person name="Yamada A."/>
            <person name="Yan M."/>
            <person name="Wang P."/>
            <person name="Xu J."/>
            <person name="Bruns T."/>
            <person name="Baldrian P."/>
            <person name="Vilgalys R."/>
            <person name="Henrissat B."/>
            <person name="Grigoriev I.V."/>
            <person name="Hibbett D."/>
            <person name="Nagy L.G."/>
            <person name="Martin F.M."/>
        </authorList>
    </citation>
    <scope>NUCLEOTIDE SEQUENCE</scope>
    <source>
        <strain evidence="3">Prilba</strain>
    </source>
</reference>
<gene>
    <name evidence="3" type="ORF">DFH94DRAFT_729529</name>
</gene>
<feature type="region of interest" description="Disordered" evidence="2">
    <location>
        <begin position="1"/>
        <end position="31"/>
    </location>
</feature>
<evidence type="ECO:0000256" key="1">
    <source>
        <dbReference type="ARBA" id="ARBA00010954"/>
    </source>
</evidence>
<sequence length="524" mass="57736">MSDTHAHPPNGRSEGGSPDKTTIHVPPLTAPHPLLRSLPPLTHLPADLLDLLNQTYFLHLLVNDPSKVLPPGKSLLSVLSQPNIQQRRDDEPPTLHDKVEEMVHKAFWDEALGALSSREPSTQLPRLKLLLNDLHTTLQPLFPAEHPILTVLSAPLAPTSSPLHTARNYCCEILVALHERCAPARDAYIDGLSASLTDPPTEPLDLAKIVVETIRSILKLAETMKDDLSQFVLGTMGEAQLAAAVADQAQTQERALVLDLWKQSVIREDIAAWLADLSPPYTPIVAAPPRKWVLRLVQALGAMDPVACPLPTKPLSSENGLPPPAPNTLPPPFFFSTPELLYIQNFLQAIIIAAELRTLIPASVSPPDDFMYRIWTLLSVSVNEEDPEQDTRLVNLADELIRASSLTDVEATKQLRAAVVRTVRPSDAVFVLLQRRLLSALAERLARPPPPINRNNTPAEMRTGRRERPYNVTGEPWSRTEVLEVKGFGDPVLTDAIQEVLEKLQVAVLWVGSIWADLFEPNVG</sequence>
<keyword evidence="4" id="KW-1185">Reference proteome</keyword>
<dbReference type="AlphaFoldDB" id="A0A9P5MZV4"/>
<dbReference type="InterPro" id="IPR008862">
    <property type="entry name" value="Tcp11"/>
</dbReference>
<organism evidence="3 4">
    <name type="scientific">Russula ochroleuca</name>
    <dbReference type="NCBI Taxonomy" id="152965"/>
    <lineage>
        <taxon>Eukaryota</taxon>
        <taxon>Fungi</taxon>
        <taxon>Dikarya</taxon>
        <taxon>Basidiomycota</taxon>
        <taxon>Agaricomycotina</taxon>
        <taxon>Agaricomycetes</taxon>
        <taxon>Russulales</taxon>
        <taxon>Russulaceae</taxon>
        <taxon>Russula</taxon>
    </lineage>
</organism>
<protein>
    <submittedName>
        <fullName evidence="3">Uncharacterized protein</fullName>
    </submittedName>
</protein>
<evidence type="ECO:0000313" key="3">
    <source>
        <dbReference type="EMBL" id="KAF8482771.1"/>
    </source>
</evidence>
<evidence type="ECO:0000313" key="4">
    <source>
        <dbReference type="Proteomes" id="UP000759537"/>
    </source>
</evidence>
<dbReference type="EMBL" id="WHVB01000005">
    <property type="protein sequence ID" value="KAF8482771.1"/>
    <property type="molecule type" value="Genomic_DNA"/>
</dbReference>
<dbReference type="Proteomes" id="UP000759537">
    <property type="component" value="Unassembled WGS sequence"/>
</dbReference>
<proteinExistence type="inferred from homology"/>
<comment type="caution">
    <text evidence="3">The sequence shown here is derived from an EMBL/GenBank/DDBJ whole genome shotgun (WGS) entry which is preliminary data.</text>
</comment>
<dbReference type="OrthoDB" id="276323at2759"/>
<reference evidence="3" key="2">
    <citation type="journal article" date="2020" name="Nat. Commun.">
        <title>Large-scale genome sequencing of mycorrhizal fungi provides insights into the early evolution of symbiotic traits.</title>
        <authorList>
            <person name="Miyauchi S."/>
            <person name="Kiss E."/>
            <person name="Kuo A."/>
            <person name="Drula E."/>
            <person name="Kohler A."/>
            <person name="Sanchez-Garcia M."/>
            <person name="Morin E."/>
            <person name="Andreopoulos B."/>
            <person name="Barry K.W."/>
            <person name="Bonito G."/>
            <person name="Buee M."/>
            <person name="Carver A."/>
            <person name="Chen C."/>
            <person name="Cichocki N."/>
            <person name="Clum A."/>
            <person name="Culley D."/>
            <person name="Crous P.W."/>
            <person name="Fauchery L."/>
            <person name="Girlanda M."/>
            <person name="Hayes R.D."/>
            <person name="Keri Z."/>
            <person name="LaButti K."/>
            <person name="Lipzen A."/>
            <person name="Lombard V."/>
            <person name="Magnuson J."/>
            <person name="Maillard F."/>
            <person name="Murat C."/>
            <person name="Nolan M."/>
            <person name="Ohm R.A."/>
            <person name="Pangilinan J."/>
            <person name="Pereira M.F."/>
            <person name="Perotto S."/>
            <person name="Peter M."/>
            <person name="Pfister S."/>
            <person name="Riley R."/>
            <person name="Sitrit Y."/>
            <person name="Stielow J.B."/>
            <person name="Szollosi G."/>
            <person name="Zifcakova L."/>
            <person name="Stursova M."/>
            <person name="Spatafora J.W."/>
            <person name="Tedersoo L."/>
            <person name="Vaario L.M."/>
            <person name="Yamada A."/>
            <person name="Yan M."/>
            <person name="Wang P."/>
            <person name="Xu J."/>
            <person name="Bruns T."/>
            <person name="Baldrian P."/>
            <person name="Vilgalys R."/>
            <person name="Dunand C."/>
            <person name="Henrissat B."/>
            <person name="Grigoriev I.V."/>
            <person name="Hibbett D."/>
            <person name="Nagy L.G."/>
            <person name="Martin F.M."/>
        </authorList>
    </citation>
    <scope>NUCLEOTIDE SEQUENCE</scope>
    <source>
        <strain evidence="3">Prilba</strain>
    </source>
</reference>
<dbReference type="Pfam" id="PF05794">
    <property type="entry name" value="Tcp11"/>
    <property type="match status" value="1"/>
</dbReference>